<evidence type="ECO:0000313" key="8">
    <source>
        <dbReference type="Proteomes" id="UP000266915"/>
    </source>
</evidence>
<keyword evidence="8" id="KW-1185">Reference proteome</keyword>
<dbReference type="EMBL" id="RKHL01000001">
    <property type="protein sequence ID" value="ROR82191.1"/>
    <property type="molecule type" value="Genomic_DNA"/>
</dbReference>
<gene>
    <name evidence="7" type="ORF">EDD42_2279</name>
</gene>
<feature type="transmembrane region" description="Helical" evidence="5">
    <location>
        <begin position="70"/>
        <end position="88"/>
    </location>
</feature>
<evidence type="ECO:0000256" key="3">
    <source>
        <dbReference type="ARBA" id="ARBA00022989"/>
    </source>
</evidence>
<feature type="transmembrane region" description="Helical" evidence="5">
    <location>
        <begin position="94"/>
        <end position="114"/>
    </location>
</feature>
<reference evidence="7 8" key="1">
    <citation type="submission" date="2018-11" db="EMBL/GenBank/DDBJ databases">
        <title>Sequencing the genomes of 1000 actinobacteria strains.</title>
        <authorList>
            <person name="Klenk H.-P."/>
        </authorList>
    </citation>
    <scope>NUCLEOTIDE SEQUENCE [LARGE SCALE GENOMIC DNA]</scope>
    <source>
        <strain evidence="7 8">DSM 14012</strain>
    </source>
</reference>
<dbReference type="AlphaFoldDB" id="A0A3N2C3U6"/>
<evidence type="ECO:0000256" key="1">
    <source>
        <dbReference type="ARBA" id="ARBA00004141"/>
    </source>
</evidence>
<accession>A0A3N2C3U6</accession>
<feature type="transmembrane region" description="Helical" evidence="5">
    <location>
        <begin position="323"/>
        <end position="341"/>
    </location>
</feature>
<feature type="transmembrane region" description="Helical" evidence="5">
    <location>
        <begin position="148"/>
        <end position="170"/>
    </location>
</feature>
<sequence>MAERGLKTSLISFAPSPKRWPAALTAAIAMAVPVAVATFFGLTPLGLLTGLGAFTALYCAPLSRRDRLRVLPLIGAGLVTAAALGVAMSGSRPLTAIGLIVVGSVVIWLVQGIVLGPPGALFFILVFGIAGHLTAPVPIGGAGLDGGLVILLVAAGSAFASLVVVAPLLVPAVRRGAGKPTPMRVLFPEYRLSATDRRIATRLTVALAISAVLGAVLGLGHGYWIAGSAVAILSVGHSRTLSATRGVHRVLGTVVGAGIFLAVASLQPHGYILALVLAALQFTIELVVIRHYALALVFITPLVLIISTSSSTQPVLAIVGERVLDTLLGAAVAMLLLLVSWGRDRRRAASPDAPGTPPIT</sequence>
<feature type="transmembrane region" description="Helical" evidence="5">
    <location>
        <begin position="45"/>
        <end position="63"/>
    </location>
</feature>
<organism evidence="7 8">
    <name type="scientific">Plantibacter flavus</name>
    <dbReference type="NCBI Taxonomy" id="150123"/>
    <lineage>
        <taxon>Bacteria</taxon>
        <taxon>Bacillati</taxon>
        <taxon>Actinomycetota</taxon>
        <taxon>Actinomycetes</taxon>
        <taxon>Micrococcales</taxon>
        <taxon>Microbacteriaceae</taxon>
        <taxon>Plantibacter</taxon>
    </lineage>
</organism>
<evidence type="ECO:0000256" key="4">
    <source>
        <dbReference type="ARBA" id="ARBA00023136"/>
    </source>
</evidence>
<dbReference type="Pfam" id="PF13515">
    <property type="entry name" value="FUSC_2"/>
    <property type="match status" value="1"/>
</dbReference>
<name>A0A3N2C3U6_9MICO</name>
<dbReference type="GO" id="GO:0016020">
    <property type="term" value="C:membrane"/>
    <property type="evidence" value="ECO:0007669"/>
    <property type="project" value="UniProtKB-SubCell"/>
</dbReference>
<keyword evidence="3 5" id="KW-1133">Transmembrane helix</keyword>
<feature type="transmembrane region" description="Helical" evidence="5">
    <location>
        <begin position="20"/>
        <end position="39"/>
    </location>
</feature>
<feature type="transmembrane region" description="Helical" evidence="5">
    <location>
        <begin position="199"/>
        <end position="217"/>
    </location>
</feature>
<evidence type="ECO:0000313" key="7">
    <source>
        <dbReference type="EMBL" id="ROR82191.1"/>
    </source>
</evidence>
<evidence type="ECO:0000256" key="5">
    <source>
        <dbReference type="SAM" id="Phobius"/>
    </source>
</evidence>
<feature type="transmembrane region" description="Helical" evidence="5">
    <location>
        <begin position="293"/>
        <end position="311"/>
    </location>
</feature>
<evidence type="ECO:0000259" key="6">
    <source>
        <dbReference type="Pfam" id="PF13515"/>
    </source>
</evidence>
<feature type="domain" description="Integral membrane bound transporter" evidence="6">
    <location>
        <begin position="210"/>
        <end position="335"/>
    </location>
</feature>
<dbReference type="RefSeq" id="WP_085513490.1">
    <property type="nucleotide sequence ID" value="NZ_FXAP01000005.1"/>
</dbReference>
<feature type="transmembrane region" description="Helical" evidence="5">
    <location>
        <begin position="121"/>
        <end position="142"/>
    </location>
</feature>
<proteinExistence type="predicted"/>
<dbReference type="Proteomes" id="UP000266915">
    <property type="component" value="Unassembled WGS sequence"/>
</dbReference>
<comment type="subcellular location">
    <subcellularLocation>
        <location evidence="1">Membrane</location>
        <topology evidence="1">Multi-pass membrane protein</topology>
    </subcellularLocation>
</comment>
<comment type="caution">
    <text evidence="7">The sequence shown here is derived from an EMBL/GenBank/DDBJ whole genome shotgun (WGS) entry which is preliminary data.</text>
</comment>
<evidence type="ECO:0000256" key="2">
    <source>
        <dbReference type="ARBA" id="ARBA00022692"/>
    </source>
</evidence>
<dbReference type="InterPro" id="IPR049453">
    <property type="entry name" value="Memb_transporter_dom"/>
</dbReference>
<protein>
    <submittedName>
        <fullName evidence="7">Fusaric acid resistance family protein</fullName>
    </submittedName>
</protein>
<keyword evidence="2 5" id="KW-0812">Transmembrane</keyword>
<keyword evidence="4 5" id="KW-0472">Membrane</keyword>